<organism evidence="1 2">
    <name type="scientific">Apiospora marii</name>
    <dbReference type="NCBI Taxonomy" id="335849"/>
    <lineage>
        <taxon>Eukaryota</taxon>
        <taxon>Fungi</taxon>
        <taxon>Dikarya</taxon>
        <taxon>Ascomycota</taxon>
        <taxon>Pezizomycotina</taxon>
        <taxon>Sordariomycetes</taxon>
        <taxon>Xylariomycetidae</taxon>
        <taxon>Amphisphaeriales</taxon>
        <taxon>Apiosporaceae</taxon>
        <taxon>Apiospora</taxon>
    </lineage>
</organism>
<accession>A0ABR1SFP1</accession>
<dbReference type="EMBL" id="JAQQWI010000006">
    <property type="protein sequence ID" value="KAK8032992.1"/>
    <property type="molecule type" value="Genomic_DNA"/>
</dbReference>
<comment type="caution">
    <text evidence="1">The sequence shown here is derived from an EMBL/GenBank/DDBJ whole genome shotgun (WGS) entry which is preliminary data.</text>
</comment>
<evidence type="ECO:0000313" key="1">
    <source>
        <dbReference type="EMBL" id="KAK8032992.1"/>
    </source>
</evidence>
<reference evidence="1 2" key="1">
    <citation type="submission" date="2023-01" db="EMBL/GenBank/DDBJ databases">
        <title>Analysis of 21 Apiospora genomes using comparative genomics revels a genus with tremendous synthesis potential of carbohydrate active enzymes and secondary metabolites.</title>
        <authorList>
            <person name="Sorensen T."/>
        </authorList>
    </citation>
    <scope>NUCLEOTIDE SEQUENCE [LARGE SCALE GENOMIC DNA]</scope>
    <source>
        <strain evidence="1 2">CBS 20057</strain>
    </source>
</reference>
<dbReference type="Proteomes" id="UP001396898">
    <property type="component" value="Unassembled WGS sequence"/>
</dbReference>
<gene>
    <name evidence="1" type="ORF">PG991_002390</name>
</gene>
<protein>
    <submittedName>
        <fullName evidence="1">Uncharacterized protein</fullName>
    </submittedName>
</protein>
<keyword evidence="2" id="KW-1185">Reference proteome</keyword>
<proteinExistence type="predicted"/>
<name>A0ABR1SFP1_9PEZI</name>
<sequence>MQISRRSPEAMECNRILRLASSTGSARDPLASSSHRCYVLNSVTADIRVLGLDHLELVKELAALAVEKLRDLPLVLGVHLPQALDVEGARLEDGLDDVAVRLLEEDRRVLSRAGVAVASGAGVDHERVPVGLLLLGPLRAVDHGQPVEPPGELPPGGGIARVAQVLLLLLLDLGAISLVGVDARQGVGVV</sequence>
<evidence type="ECO:0000313" key="2">
    <source>
        <dbReference type="Proteomes" id="UP001396898"/>
    </source>
</evidence>